<dbReference type="GO" id="GO:0016301">
    <property type="term" value="F:kinase activity"/>
    <property type="evidence" value="ECO:0007669"/>
    <property type="project" value="InterPro"/>
</dbReference>
<reference evidence="1" key="1">
    <citation type="submission" date="2018-08" db="EMBL/GenBank/DDBJ databases">
        <title>PaGz-1, Complete genome sequences of 3 novel enterobacteria, Pakpunavirus like phages.</title>
        <authorList>
            <person name="Yuan S."/>
            <person name="Ma Y."/>
            <person name="Liu Q."/>
        </authorList>
    </citation>
    <scope>NUCLEOTIDE SEQUENCE [LARGE SCALE GENOMIC DNA]</scope>
</reference>
<dbReference type="Gene3D" id="3.40.50.300">
    <property type="entry name" value="P-loop containing nucleotide triphosphate hydrolases"/>
    <property type="match status" value="1"/>
</dbReference>
<accession>A0A411B8Z3</accession>
<keyword evidence="2" id="KW-1185">Reference proteome</keyword>
<dbReference type="Proteomes" id="UP000289452">
    <property type="component" value="Segment"/>
</dbReference>
<evidence type="ECO:0008006" key="3">
    <source>
        <dbReference type="Google" id="ProtNLM"/>
    </source>
</evidence>
<evidence type="ECO:0000313" key="2">
    <source>
        <dbReference type="Proteomes" id="UP000289452"/>
    </source>
</evidence>
<dbReference type="InterPro" id="IPR027417">
    <property type="entry name" value="P-loop_NTPase"/>
</dbReference>
<dbReference type="SUPFAM" id="SSF52540">
    <property type="entry name" value="P-loop containing nucleoside triphosphate hydrolases"/>
    <property type="match status" value="1"/>
</dbReference>
<dbReference type="PANTHER" id="PTHR13308:SF5">
    <property type="entry name" value="NEDD4-BINDING PROTEIN 2-LIKE 1"/>
    <property type="match status" value="1"/>
</dbReference>
<name>A0A411B8Z3_9CAUD</name>
<sequence length="139" mass="15861">MKEKIMYIIRGLPGSGKSNLARILNDRTWAAGGNAVICEADHFLMEEGEYVWRPERVAGAHRKCMERAREAMEVVKYDAVIVSNTGTREREIKPYIDMAEEFGYTVISLIVENRHGNKSVHDVPESSMEAMRNRFSVKL</sequence>
<evidence type="ECO:0000313" key="1">
    <source>
        <dbReference type="EMBL" id="QAX98091.1"/>
    </source>
</evidence>
<dbReference type="PANTHER" id="PTHR13308">
    <property type="entry name" value="NEDD4-BINDING PROTEIN 2-LIKE 1"/>
    <property type="match status" value="1"/>
</dbReference>
<dbReference type="InterPro" id="IPR026302">
    <property type="entry name" value="NEDD4-bd_p2"/>
</dbReference>
<dbReference type="GO" id="GO:0005524">
    <property type="term" value="F:ATP binding"/>
    <property type="evidence" value="ECO:0007669"/>
    <property type="project" value="UniProtKB-KW"/>
</dbReference>
<dbReference type="Pfam" id="PF13671">
    <property type="entry name" value="AAA_33"/>
    <property type="match status" value="1"/>
</dbReference>
<protein>
    <recommendedName>
        <fullName evidence="3">Polynucleotide kinase</fullName>
    </recommendedName>
</protein>
<dbReference type="EMBL" id="MH791399">
    <property type="protein sequence ID" value="QAX98091.1"/>
    <property type="molecule type" value="Genomic_DNA"/>
</dbReference>
<organism evidence="1 2">
    <name type="scientific">Pseudomonas phage PaGz-1</name>
    <dbReference type="NCBI Taxonomy" id="2419748"/>
    <lineage>
        <taxon>Viruses</taxon>
        <taxon>Duplodnaviria</taxon>
        <taxon>Heunggongvirae</taxon>
        <taxon>Uroviricota</taxon>
        <taxon>Caudoviricetes</taxon>
        <taxon>Vandenendeviridae</taxon>
        <taxon>Skurskavirinae</taxon>
        <taxon>Pakpunavirus</taxon>
        <taxon>Pakpunavirus PaGz-1</taxon>
    </lineage>
</organism>
<proteinExistence type="predicted"/>